<reference evidence="2 3" key="1">
    <citation type="submission" date="2019-05" db="EMBL/GenBank/DDBJ databases">
        <title>Draft genome sequence of Nonomuraea turkmeniaca DSM 43926.</title>
        <authorList>
            <person name="Saricaoglu S."/>
            <person name="Isik K."/>
        </authorList>
    </citation>
    <scope>NUCLEOTIDE SEQUENCE [LARGE SCALE GENOMIC DNA]</scope>
    <source>
        <strain evidence="2 3">DSM 43926</strain>
    </source>
</reference>
<evidence type="ECO:0000313" key="2">
    <source>
        <dbReference type="EMBL" id="TMR19412.1"/>
    </source>
</evidence>
<dbReference type="Proteomes" id="UP000309128">
    <property type="component" value="Unassembled WGS sequence"/>
</dbReference>
<proteinExistence type="predicted"/>
<evidence type="ECO:0000313" key="3">
    <source>
        <dbReference type="Proteomes" id="UP000309128"/>
    </source>
</evidence>
<feature type="transmembrane region" description="Helical" evidence="1">
    <location>
        <begin position="102"/>
        <end position="126"/>
    </location>
</feature>
<name>A0A5S4FHJ2_9ACTN</name>
<keyword evidence="1" id="KW-0472">Membrane</keyword>
<accession>A0A5S4FHJ2</accession>
<sequence length="127" mass="13791">MINTKVHSLSWGLLAATTPRILLNGHPYPARWGQNVLVLSPGQYQVEVFVPDFRWRPRYGHAHAPVSLQHGQVLELEYRAPLDEFLSGSLGQGAQSWNGSGMLIAILALPAVAVLLGVLVGVVLAFT</sequence>
<keyword evidence="1" id="KW-0812">Transmembrane</keyword>
<organism evidence="2 3">
    <name type="scientific">Nonomuraea turkmeniaca</name>
    <dbReference type="NCBI Taxonomy" id="103838"/>
    <lineage>
        <taxon>Bacteria</taxon>
        <taxon>Bacillati</taxon>
        <taxon>Actinomycetota</taxon>
        <taxon>Actinomycetes</taxon>
        <taxon>Streptosporangiales</taxon>
        <taxon>Streptosporangiaceae</taxon>
        <taxon>Nonomuraea</taxon>
    </lineage>
</organism>
<comment type="caution">
    <text evidence="2">The sequence shown here is derived from an EMBL/GenBank/DDBJ whole genome shotgun (WGS) entry which is preliminary data.</text>
</comment>
<keyword evidence="1" id="KW-1133">Transmembrane helix</keyword>
<protein>
    <submittedName>
        <fullName evidence="2">Uncharacterized protein</fullName>
    </submittedName>
</protein>
<evidence type="ECO:0000256" key="1">
    <source>
        <dbReference type="SAM" id="Phobius"/>
    </source>
</evidence>
<dbReference type="AlphaFoldDB" id="A0A5S4FHJ2"/>
<dbReference type="RefSeq" id="WP_138667635.1">
    <property type="nucleotide sequence ID" value="NZ_VCKY01000062.1"/>
</dbReference>
<dbReference type="OrthoDB" id="5180668at2"/>
<keyword evidence="3" id="KW-1185">Reference proteome</keyword>
<gene>
    <name evidence="2" type="ORF">ETD86_19785</name>
</gene>
<dbReference type="EMBL" id="VCKY01000062">
    <property type="protein sequence ID" value="TMR19412.1"/>
    <property type="molecule type" value="Genomic_DNA"/>
</dbReference>